<protein>
    <recommendedName>
        <fullName evidence="4">Lipocalin-like domain-containing protein</fullName>
    </recommendedName>
</protein>
<sequence>MDKKYSIVLAIAFLAMVGGCSATEDHLQGKWQGTVNISGKISLEELVPTAGETESGNATAPRTEVAVMTLEFLSGDQLRLKTEPMPSKSPFGPDELKVGYTVLESSPGLYRLRLDREDNAATLHLRFTSPENMTLTEESGSPQLLPIVMTRMDAA</sequence>
<dbReference type="OrthoDB" id="285547at2"/>
<organism evidence="2 3">
    <name type="scientific">Blastopirellula marina</name>
    <dbReference type="NCBI Taxonomy" id="124"/>
    <lineage>
        <taxon>Bacteria</taxon>
        <taxon>Pseudomonadati</taxon>
        <taxon>Planctomycetota</taxon>
        <taxon>Planctomycetia</taxon>
        <taxon>Pirellulales</taxon>
        <taxon>Pirellulaceae</taxon>
        <taxon>Blastopirellula</taxon>
    </lineage>
</organism>
<evidence type="ECO:0000313" key="2">
    <source>
        <dbReference type="EMBL" id="PQO34722.1"/>
    </source>
</evidence>
<dbReference type="RefSeq" id="WP_105330452.1">
    <property type="nucleotide sequence ID" value="NZ_PUHY01000010.1"/>
</dbReference>
<dbReference type="PROSITE" id="PS51257">
    <property type="entry name" value="PROKAR_LIPOPROTEIN"/>
    <property type="match status" value="1"/>
</dbReference>
<dbReference type="Proteomes" id="UP000238322">
    <property type="component" value="Unassembled WGS sequence"/>
</dbReference>
<feature type="chain" id="PRO_5015548907" description="Lipocalin-like domain-containing protein" evidence="1">
    <location>
        <begin position="23"/>
        <end position="155"/>
    </location>
</feature>
<keyword evidence="1" id="KW-0732">Signal</keyword>
<evidence type="ECO:0008006" key="4">
    <source>
        <dbReference type="Google" id="ProtNLM"/>
    </source>
</evidence>
<name>A0A2S8FRB9_9BACT</name>
<comment type="caution">
    <text evidence="2">The sequence shown here is derived from an EMBL/GenBank/DDBJ whole genome shotgun (WGS) entry which is preliminary data.</text>
</comment>
<proteinExistence type="predicted"/>
<accession>A0A2S8FRB9</accession>
<evidence type="ECO:0000313" key="3">
    <source>
        <dbReference type="Proteomes" id="UP000238322"/>
    </source>
</evidence>
<dbReference type="AlphaFoldDB" id="A0A2S8FRB9"/>
<dbReference type="EMBL" id="PUHY01000010">
    <property type="protein sequence ID" value="PQO34722.1"/>
    <property type="molecule type" value="Genomic_DNA"/>
</dbReference>
<gene>
    <name evidence="2" type="ORF">C5Y83_14570</name>
</gene>
<evidence type="ECO:0000256" key="1">
    <source>
        <dbReference type="SAM" id="SignalP"/>
    </source>
</evidence>
<reference evidence="2 3" key="1">
    <citation type="submission" date="2018-02" db="EMBL/GenBank/DDBJ databases">
        <title>Comparative genomes isolates from brazilian mangrove.</title>
        <authorList>
            <person name="Araujo J.E."/>
            <person name="Taketani R.G."/>
            <person name="Silva M.C.P."/>
            <person name="Loureco M.V."/>
            <person name="Andreote F.D."/>
        </authorList>
    </citation>
    <scope>NUCLEOTIDE SEQUENCE [LARGE SCALE GENOMIC DNA]</scope>
    <source>
        <strain evidence="2 3">Hex-1 MGV</strain>
    </source>
</reference>
<feature type="signal peptide" evidence="1">
    <location>
        <begin position="1"/>
        <end position="22"/>
    </location>
</feature>